<dbReference type="EMBL" id="BPPX01000006">
    <property type="protein sequence ID" value="GJC81122.1"/>
    <property type="molecule type" value="Genomic_DNA"/>
</dbReference>
<protein>
    <submittedName>
        <fullName evidence="1">Uncharacterized protein</fullName>
    </submittedName>
</protein>
<gene>
    <name evidence="1" type="ORF">ColLi_03960</name>
</gene>
<dbReference type="AlphaFoldDB" id="A0AA37GIJ4"/>
<dbReference type="Proteomes" id="UP001055172">
    <property type="component" value="Unassembled WGS sequence"/>
</dbReference>
<accession>A0AA37GIJ4</accession>
<sequence length="62" mass="6719">MVRADVEWMFRCTAREVARGVVESSEAREGGSPKSEECGMAVVAKVKSDEITETSGGNGQRR</sequence>
<keyword evidence="2" id="KW-1185">Reference proteome</keyword>
<organism evidence="1 2">
    <name type="scientific">Colletotrichum liriopes</name>
    <dbReference type="NCBI Taxonomy" id="708192"/>
    <lineage>
        <taxon>Eukaryota</taxon>
        <taxon>Fungi</taxon>
        <taxon>Dikarya</taxon>
        <taxon>Ascomycota</taxon>
        <taxon>Pezizomycotina</taxon>
        <taxon>Sordariomycetes</taxon>
        <taxon>Hypocreomycetidae</taxon>
        <taxon>Glomerellales</taxon>
        <taxon>Glomerellaceae</taxon>
        <taxon>Colletotrichum</taxon>
        <taxon>Colletotrichum spaethianum species complex</taxon>
    </lineage>
</organism>
<proteinExistence type="predicted"/>
<evidence type="ECO:0000313" key="2">
    <source>
        <dbReference type="Proteomes" id="UP001055172"/>
    </source>
</evidence>
<evidence type="ECO:0000313" key="1">
    <source>
        <dbReference type="EMBL" id="GJC81122.1"/>
    </source>
</evidence>
<name>A0AA37GIJ4_9PEZI</name>
<comment type="caution">
    <text evidence="1">The sequence shown here is derived from an EMBL/GenBank/DDBJ whole genome shotgun (WGS) entry which is preliminary data.</text>
</comment>
<reference evidence="1 2" key="1">
    <citation type="submission" date="2021-07" db="EMBL/GenBank/DDBJ databases">
        <title>Genome data of Colletotrichum spaethianum.</title>
        <authorList>
            <person name="Utami Y.D."/>
            <person name="Hiruma K."/>
        </authorList>
    </citation>
    <scope>NUCLEOTIDE SEQUENCE [LARGE SCALE GENOMIC DNA]</scope>
    <source>
        <strain evidence="1 2">MAFF 242679</strain>
    </source>
</reference>